<feature type="coiled-coil region" evidence="1">
    <location>
        <begin position="1960"/>
        <end position="2098"/>
    </location>
</feature>
<dbReference type="PANTHER" id="PTHR33331">
    <property type="entry name" value="COILED-COIL DOMAIN-CONTAINING PROTEIN 162"/>
    <property type="match status" value="1"/>
</dbReference>
<keyword evidence="4" id="KW-1185">Reference proteome</keyword>
<proteinExistence type="predicted"/>
<dbReference type="InterPro" id="IPR040401">
    <property type="entry name" value="CCDC162"/>
</dbReference>
<feature type="region of interest" description="Disordered" evidence="2">
    <location>
        <begin position="1320"/>
        <end position="1590"/>
    </location>
</feature>
<feature type="compositionally biased region" description="Polar residues" evidence="2">
    <location>
        <begin position="1502"/>
        <end position="1535"/>
    </location>
</feature>
<dbReference type="EMBL" id="JAPFFF010000001">
    <property type="protein sequence ID" value="KAK8900281.1"/>
    <property type="molecule type" value="Genomic_DNA"/>
</dbReference>
<comment type="caution">
    <text evidence="3">The sequence shown here is derived from an EMBL/GenBank/DDBJ whole genome shotgun (WGS) entry which is preliminary data.</text>
</comment>
<dbReference type="PANTHER" id="PTHR33331:SF13">
    <property type="entry name" value="COILED-COIL DOMAIN CONTAINING 162"/>
    <property type="match status" value="1"/>
</dbReference>
<reference evidence="3 4" key="1">
    <citation type="submission" date="2024-04" db="EMBL/GenBank/DDBJ databases">
        <title>Tritrichomonas musculus Genome.</title>
        <authorList>
            <person name="Alves-Ferreira E."/>
            <person name="Grigg M."/>
            <person name="Lorenzi H."/>
            <person name="Galac M."/>
        </authorList>
    </citation>
    <scope>NUCLEOTIDE SEQUENCE [LARGE SCALE GENOMIC DNA]</scope>
    <source>
        <strain evidence="3 4">EAF2021</strain>
    </source>
</reference>
<feature type="compositionally biased region" description="Low complexity" evidence="2">
    <location>
        <begin position="1423"/>
        <end position="1468"/>
    </location>
</feature>
<evidence type="ECO:0000313" key="4">
    <source>
        <dbReference type="Proteomes" id="UP001470230"/>
    </source>
</evidence>
<evidence type="ECO:0000256" key="1">
    <source>
        <dbReference type="SAM" id="Coils"/>
    </source>
</evidence>
<keyword evidence="1" id="KW-0175">Coiled coil</keyword>
<feature type="region of interest" description="Disordered" evidence="2">
    <location>
        <begin position="1795"/>
        <end position="1815"/>
    </location>
</feature>
<protein>
    <submittedName>
        <fullName evidence="3">Uncharacterized protein</fullName>
    </submittedName>
</protein>
<feature type="compositionally biased region" description="Low complexity" evidence="2">
    <location>
        <begin position="1536"/>
        <end position="1574"/>
    </location>
</feature>
<feature type="compositionally biased region" description="Polar residues" evidence="2">
    <location>
        <begin position="1387"/>
        <end position="1422"/>
    </location>
</feature>
<evidence type="ECO:0000313" key="3">
    <source>
        <dbReference type="EMBL" id="KAK8900281.1"/>
    </source>
</evidence>
<organism evidence="3 4">
    <name type="scientific">Tritrichomonas musculus</name>
    <dbReference type="NCBI Taxonomy" id="1915356"/>
    <lineage>
        <taxon>Eukaryota</taxon>
        <taxon>Metamonada</taxon>
        <taxon>Parabasalia</taxon>
        <taxon>Tritrichomonadida</taxon>
        <taxon>Tritrichomonadidae</taxon>
        <taxon>Tritrichomonas</taxon>
    </lineage>
</organism>
<feature type="compositionally biased region" description="Polar residues" evidence="2">
    <location>
        <begin position="1328"/>
        <end position="1359"/>
    </location>
</feature>
<feature type="compositionally biased region" description="Low complexity" evidence="2">
    <location>
        <begin position="1796"/>
        <end position="1815"/>
    </location>
</feature>
<dbReference type="Proteomes" id="UP001470230">
    <property type="component" value="Unassembled WGS sequence"/>
</dbReference>
<feature type="compositionally biased region" description="Low complexity" evidence="2">
    <location>
        <begin position="1360"/>
        <end position="1386"/>
    </location>
</feature>
<sequence length="2133" mass="247960">MNITEAGLELLLKKLNDQITSTVESLKDSEISIMTNKIPNFHTMIEFRQVRDQFLSKFNNPCPIPEESSYSIDLLRHASDDYELPEDTNSSLERFFQSEQERVSRLRNTVLSRCTQPEFFSITQMEFALYDKYVTKYLYGCQEGILRLKSKEYASFTINDLMLELYATFFHKRRKAFLRSLLIHVRRFSLTSQQSIFTRMFDSITQSYKEDMSKTPVPFLPDKVEPINNELQRLSNRLNVDFDLEINDGQQFLYNCRKKFYDLFKALDFYDLPRKKYDFSHYPHQTNIGQLTNHTLISINPHDTKLKDVFNSLLGLSMDELNQKIKKRVSAYNLWVGNEYRSVHFHGEKERKPIPLYKIDSWYQLRYIHAKYLAVAVLSHMNYFQYLCAQLLASKPSVMRSTQFRSRQSKFKEIIEIFDTNGPFIFEDALTFYQALVNSLIGVGSYYISKFEETAADRKGSDSVIVDYESIVERLLQNELDFLNAKRMLVQPLIECLEHKLDDHLTSQIFDIIIERPNFNLPVYNSFEVPYKMAIKLMQKKANVIRTLVNLQILHERLFSSQFSDPIPIFDRPSQISIDTKYRSFYESIEISPFEVYESLSDISKFIDFVPKLAQELGESIDLKTSKYGEYLKISIWEEIEKINKNVFENGFFPFDRSSTTFHFQLSDIVKSLFISPYVNTVDAIKKLISKMKESRKLRFMLSTRRFMHLAWKLQTLIIETDLLQHAYYTQCDQLGITEKGIRMTPFKDSATKEIIDLHSETFDINVLEVALTEFELISLKFDQSSSIKDIIFAADFSGLKRMIRFQKLQNTIFEIAIRFNRHLIDNNFLVSYFELGADSGMFLTGVDPSDFYGDEENERRYIKSIIADKIFFQPLNIFRDNQLVQKDKDIYCLSIKTLKLMSRTILSAHVKQKSMTQQEMFDLYITEMVDKFAVFGLKVEIAEVCNLERRIILTNTFVDTYILGPDKSTHLIDNQGRFEKFFYVPTWYECFTMMREAPHARQGMVLRSVLKFLVSRFRILNHARFECSLSERIELVFENLYYQHFKLETPVFQKLFNDLSVLPNSKEVDIATKFILENEKYLFHRLEFSFLTSLENFFVSVKSTNEKNKIVDMNFGKKIQFLWLKMHNKLEKDKYLIIASRYSPLWQEHFLYNCIESDRAELATRLNAGDAFIDDSLSSNYNKETLNNPIKKLPLAIDFLCLAISQIHIKFAYFLLRNGIDENKIDLKSTISLINQKVYNENCESWNSVILKQANLHLVPKDESPSRVTDTIPEPKLEQVIFDVIRNEVDLLILASQNHQVEKTIETFTKDVRRLRGLPEEDPIINESENQASLQSGSPNLQLSHNSSSKVRLNKNQNSSIQLSQTPSSSKRTNLNTNSSLQLNQKATTPNRNNNQGQNASSSLQLKQNAKSSVQFNLNAANQSQNTSTPNRNNQSQNTRSSVHFNLNSCSSNQSQNTSTTNRTNQNAGSSIRLNQNASSPIQSNQSQSSSLQLSQNASSTIQMNQNASSSIELSQNASSTIQMNQNASNSIELSQNASSTIQSSQNASSSIELNQNENSSQVSSSLNDTEVNATEDEENEDDDSSFYTKSPAEYDQQFQRESEHAHSRINELFQAKLQECSVTTDDKMIQINLNTLTDSLYKLSSAMKAFEIESLLKENDTWTKYLSNVTVPIEYNKEEMESVSILASLTTKRLQRQADSEIAYRFGPKFITVNQLRQNIRLQELDEVKVEHKMKSKFIDYYDSLVSDLKKSIDETKKKGETIKMKVYDDVMKRVRKARSVSVQMRTVGILHDNTNNSFSSPSESEPPSTFTSQALFSISPPESTEAKKSDSILSEPIFKENLDQNFLNEIDEKNQKLRKEIILLRCLRVLSEVGVKRYYKKVIIENIEQRKLSNTQLWNEKFKSEVHNNSLDSQLFEAHRMLSDSKLEIIKLNQQLENEKMSNIQLVHWKAKNIKNFEAMKKRLDEFDETIEDVNIDNLVKKLAEAQNELDELRENNEAVDFEIEEDVRKPLKIIEEIKNKVKESKMQKRKMDRLQMENEMIHQEEVTNKELFVQELSDANIQLRLANDQLTSQIQELENQKKTKSERAKFLMEETLKARAIPMKMQMRSSTRIVKPAVKKVVTRSLSRI</sequence>
<feature type="compositionally biased region" description="Low complexity" evidence="2">
    <location>
        <begin position="1476"/>
        <end position="1501"/>
    </location>
</feature>
<feature type="compositionally biased region" description="Acidic residues" evidence="2">
    <location>
        <begin position="1575"/>
        <end position="1586"/>
    </location>
</feature>
<gene>
    <name evidence="3" type="ORF">M9Y10_002604</name>
</gene>
<name>A0ABR2LA87_9EUKA</name>
<evidence type="ECO:0000256" key="2">
    <source>
        <dbReference type="SAM" id="MobiDB-lite"/>
    </source>
</evidence>
<accession>A0ABR2LA87</accession>